<accession>A0A1Z4GPF9</accession>
<evidence type="ECO:0000313" key="8">
    <source>
        <dbReference type="EMBL" id="BAY19415.1"/>
    </source>
</evidence>
<evidence type="ECO:0000256" key="5">
    <source>
        <dbReference type="ARBA" id="ARBA00023002"/>
    </source>
</evidence>
<evidence type="ECO:0000256" key="1">
    <source>
        <dbReference type="ARBA" id="ARBA00001961"/>
    </source>
</evidence>
<dbReference type="Pfam" id="PF13640">
    <property type="entry name" value="2OG-FeII_Oxy_3"/>
    <property type="match status" value="1"/>
</dbReference>
<keyword evidence="9" id="KW-1185">Reference proteome</keyword>
<evidence type="ECO:0000256" key="3">
    <source>
        <dbReference type="ARBA" id="ARBA00022896"/>
    </source>
</evidence>
<dbReference type="OrthoDB" id="8926796at2"/>
<feature type="domain" description="Fe2OG dioxygenase" evidence="7">
    <location>
        <begin position="96"/>
        <end position="208"/>
    </location>
</feature>
<reference evidence="8 9" key="1">
    <citation type="submission" date="2017-06" db="EMBL/GenBank/DDBJ databases">
        <title>Genome sequencing of cyanobaciteial culture collection at National Institute for Environmental Studies (NIES).</title>
        <authorList>
            <person name="Hirose Y."/>
            <person name="Shimura Y."/>
            <person name="Fujisawa T."/>
            <person name="Nakamura Y."/>
            <person name="Kawachi M."/>
        </authorList>
    </citation>
    <scope>NUCLEOTIDE SEQUENCE [LARGE SCALE GENOMIC DNA]</scope>
    <source>
        <strain evidence="8 9">NIES-21</strain>
    </source>
</reference>
<keyword evidence="4" id="KW-0223">Dioxygenase</keyword>
<dbReference type="AlphaFoldDB" id="A0A1Z4GPF9"/>
<dbReference type="Gene3D" id="2.60.120.620">
    <property type="entry name" value="q2cbj1_9rhob like domain"/>
    <property type="match status" value="1"/>
</dbReference>
<protein>
    <submittedName>
        <fullName evidence="8">Prolyl 4-hydroxylase alpha subunit</fullName>
    </submittedName>
</protein>
<keyword evidence="5" id="KW-0560">Oxidoreductase</keyword>
<evidence type="ECO:0000256" key="2">
    <source>
        <dbReference type="ARBA" id="ARBA00022723"/>
    </source>
</evidence>
<dbReference type="PANTHER" id="PTHR12907">
    <property type="entry name" value="EGL NINE HOMOLOG-RELATED"/>
    <property type="match status" value="1"/>
</dbReference>
<dbReference type="GO" id="GO:0005506">
    <property type="term" value="F:iron ion binding"/>
    <property type="evidence" value="ECO:0007669"/>
    <property type="project" value="InterPro"/>
</dbReference>
<evidence type="ECO:0000256" key="6">
    <source>
        <dbReference type="ARBA" id="ARBA00023004"/>
    </source>
</evidence>
<dbReference type="GO" id="GO:0051213">
    <property type="term" value="F:dioxygenase activity"/>
    <property type="evidence" value="ECO:0007669"/>
    <property type="project" value="UniProtKB-KW"/>
</dbReference>
<evidence type="ECO:0000256" key="4">
    <source>
        <dbReference type="ARBA" id="ARBA00022964"/>
    </source>
</evidence>
<evidence type="ECO:0000259" key="7">
    <source>
        <dbReference type="PROSITE" id="PS51471"/>
    </source>
</evidence>
<dbReference type="PANTHER" id="PTHR12907:SF26">
    <property type="entry name" value="HIF PROLYL HYDROXYLASE, ISOFORM C"/>
    <property type="match status" value="1"/>
</dbReference>
<dbReference type="InterPro" id="IPR005123">
    <property type="entry name" value="Oxoglu/Fe-dep_dioxygenase_dom"/>
</dbReference>
<dbReference type="InterPro" id="IPR044862">
    <property type="entry name" value="Pro_4_hyd_alph_FE2OG_OXY"/>
</dbReference>
<sequence>MQDIVCLEPGTDKQPDDKQVVKTPLYVQVLNFLDHQEWQTLLDYTLAQANQFVCSTTFTNQPDYRVSQSLNAVAEVQLLIVDKVKSLLPQVCQQLDIPPFFVTLIEAQITAHNDGNYYKLHSDNGSYDTFNREISYVYYFYREPQAFSGGELRFCVDDSDQLLEQQITPQQNSIILFPSRYLHEVLPVCCPSKMFADSRFTFHGWIRKSVFANPTNW</sequence>
<dbReference type="EMBL" id="AP018174">
    <property type="protein sequence ID" value="BAY19415.1"/>
    <property type="molecule type" value="Genomic_DNA"/>
</dbReference>
<dbReference type="PROSITE" id="PS51471">
    <property type="entry name" value="FE2OG_OXY"/>
    <property type="match status" value="1"/>
</dbReference>
<dbReference type="SMART" id="SM00702">
    <property type="entry name" value="P4Hc"/>
    <property type="match status" value="1"/>
</dbReference>
<proteinExistence type="predicted"/>
<evidence type="ECO:0000313" key="9">
    <source>
        <dbReference type="Proteomes" id="UP000218287"/>
    </source>
</evidence>
<keyword evidence="2" id="KW-0479">Metal-binding</keyword>
<gene>
    <name evidence="8" type="ORF">NIES21_52770</name>
</gene>
<comment type="cofactor">
    <cofactor evidence="1">
        <name>L-ascorbate</name>
        <dbReference type="ChEBI" id="CHEBI:38290"/>
    </cofactor>
</comment>
<dbReference type="Proteomes" id="UP000218287">
    <property type="component" value="Chromosome"/>
</dbReference>
<keyword evidence="3" id="KW-0847">Vitamin C</keyword>
<dbReference type="InterPro" id="IPR051559">
    <property type="entry name" value="HIF_prolyl_hydroxylases"/>
</dbReference>
<dbReference type="InterPro" id="IPR006620">
    <property type="entry name" value="Pro_4_hyd_alph"/>
</dbReference>
<dbReference type="GO" id="GO:0016705">
    <property type="term" value="F:oxidoreductase activity, acting on paired donors, with incorporation or reduction of molecular oxygen"/>
    <property type="evidence" value="ECO:0007669"/>
    <property type="project" value="InterPro"/>
</dbReference>
<dbReference type="GO" id="GO:0031418">
    <property type="term" value="F:L-ascorbic acid binding"/>
    <property type="evidence" value="ECO:0007669"/>
    <property type="project" value="UniProtKB-KW"/>
</dbReference>
<name>A0A1Z4GPF9_9CYAN</name>
<keyword evidence="6" id="KW-0408">Iron</keyword>
<organism evidence="8 9">
    <name type="scientific">Anabaenopsis circularis NIES-21</name>
    <dbReference type="NCBI Taxonomy" id="1085406"/>
    <lineage>
        <taxon>Bacteria</taxon>
        <taxon>Bacillati</taxon>
        <taxon>Cyanobacteriota</taxon>
        <taxon>Cyanophyceae</taxon>
        <taxon>Nostocales</taxon>
        <taxon>Nodulariaceae</taxon>
        <taxon>Anabaenopsis</taxon>
    </lineage>
</organism>